<reference evidence="1" key="1">
    <citation type="submission" date="2016-01" db="EMBL/GenBank/DDBJ databases">
        <authorList>
            <person name="Peeters C."/>
        </authorList>
    </citation>
    <scope>NUCLEOTIDE SEQUENCE</scope>
    <source>
        <strain evidence="1">LMG 29322</strain>
    </source>
</reference>
<accession>A0A158BHI7</accession>
<proteinExistence type="predicted"/>
<sequence length="422" mass="45071">MPDSFTEKNAQAAGDKKTWTCPFCPLLCDDIVLAPSDDRRLAAPQTDCARLAESLARFGPQDASRKPTIDGQDTDPASALAQAAAILSHARRPLFGGLATDVSGARALYELAAHCGAILDHLHGDALAHSNRALQDRGSFFTTLSEVRSRADLIVVFACQPSRRYPRFYERIASEGRDVGIVFVGCDVDQAANAPRAESILSNADPFDTLALWSAHVEGGRPIGAPELLTLTERINAAKYTAFVYEPSTLPAPHAALAIESLQRIVKAINRTSRAGTIALTGDDGAASVNQAITWLSGYPLRTRVAFGLPLDHDSYRYRTETLLARKEIDALVWVSSFAPEPLPAALDDDMPAIILAHPSMNVPPRKGATVFIPVATPGIDSGGHLFRVDTSVVAPLAAARDAGLPTVASIASQLTQARRPQ</sequence>
<dbReference type="EMBL" id="FCOA02000011">
    <property type="protein sequence ID" value="SAK69493.1"/>
    <property type="molecule type" value="Genomic_DNA"/>
</dbReference>
<protein>
    <submittedName>
        <fullName evidence="1">Formyltransferase/hydrolase complex Fhc subunit B</fullName>
    </submittedName>
</protein>
<name>A0A158BHI7_9BURK</name>
<evidence type="ECO:0000313" key="2">
    <source>
        <dbReference type="Proteomes" id="UP000054851"/>
    </source>
</evidence>
<dbReference type="Gene3D" id="3.40.50.1220">
    <property type="entry name" value="TPP-binding domain"/>
    <property type="match status" value="1"/>
</dbReference>
<evidence type="ECO:0000313" key="1">
    <source>
        <dbReference type="EMBL" id="SAK69493.1"/>
    </source>
</evidence>
<keyword evidence="2" id="KW-1185">Reference proteome</keyword>
<comment type="caution">
    <text evidence="1">The sequence shown here is derived from an EMBL/GenBank/DDBJ whole genome shotgun (WGS) entry which is preliminary data.</text>
</comment>
<dbReference type="RefSeq" id="WP_061168863.1">
    <property type="nucleotide sequence ID" value="NZ_FCOA02000011.1"/>
</dbReference>
<dbReference type="Proteomes" id="UP000054851">
    <property type="component" value="Unassembled WGS sequence"/>
</dbReference>
<dbReference type="AlphaFoldDB" id="A0A158BHI7"/>
<organism evidence="1 2">
    <name type="scientific">Caballeronia hypogeia</name>
    <dbReference type="NCBI Taxonomy" id="1777140"/>
    <lineage>
        <taxon>Bacteria</taxon>
        <taxon>Pseudomonadati</taxon>
        <taxon>Pseudomonadota</taxon>
        <taxon>Betaproteobacteria</taxon>
        <taxon>Burkholderiales</taxon>
        <taxon>Burkholderiaceae</taxon>
        <taxon>Caballeronia</taxon>
    </lineage>
</organism>
<dbReference type="OrthoDB" id="240576at2"/>
<gene>
    <name evidence="1" type="primary">fhcB</name>
    <name evidence="1" type="ORF">AWB79_03704</name>
</gene>
<dbReference type="STRING" id="1777140.AWB79_03704"/>